<dbReference type="GO" id="GO:0046872">
    <property type="term" value="F:metal ion binding"/>
    <property type="evidence" value="ECO:0007669"/>
    <property type="project" value="UniProtKB-KW"/>
</dbReference>
<dbReference type="NCBIfam" id="NF033749">
    <property type="entry name" value="bact_hemeryth"/>
    <property type="match status" value="1"/>
</dbReference>
<dbReference type="InterPro" id="IPR012827">
    <property type="entry name" value="Hemerythrin_metal-bd"/>
</dbReference>
<reference evidence="5" key="1">
    <citation type="submission" date="2016-10" db="EMBL/GenBank/DDBJ databases">
        <title>Sequence of Gallionella enrichment culture.</title>
        <authorList>
            <person name="Poehlein A."/>
            <person name="Muehling M."/>
            <person name="Daniel R."/>
        </authorList>
    </citation>
    <scope>NUCLEOTIDE SEQUENCE</scope>
</reference>
<dbReference type="InterPro" id="IPR016131">
    <property type="entry name" value="Haemerythrin_Fe_BS"/>
</dbReference>
<dbReference type="Gene3D" id="1.20.120.50">
    <property type="entry name" value="Hemerythrin-like"/>
    <property type="match status" value="1"/>
</dbReference>
<dbReference type="AlphaFoldDB" id="A0A1J5TEE9"/>
<proteinExistence type="inferred from homology"/>
<dbReference type="InterPro" id="IPR035938">
    <property type="entry name" value="Hemerythrin-like_sf"/>
</dbReference>
<dbReference type="PROSITE" id="PS00550">
    <property type="entry name" value="HEMERYTHRINS"/>
    <property type="match status" value="1"/>
</dbReference>
<evidence type="ECO:0000256" key="1">
    <source>
        <dbReference type="ARBA" id="ARBA00010587"/>
    </source>
</evidence>
<feature type="domain" description="Hemerythrin-like" evidence="4">
    <location>
        <begin position="18"/>
        <end position="130"/>
    </location>
</feature>
<dbReference type="NCBIfam" id="TIGR02481">
    <property type="entry name" value="hemeryth_dom"/>
    <property type="match status" value="1"/>
</dbReference>
<dbReference type="PANTHER" id="PTHR37164">
    <property type="entry name" value="BACTERIOHEMERYTHRIN"/>
    <property type="match status" value="1"/>
</dbReference>
<evidence type="ECO:0000259" key="4">
    <source>
        <dbReference type="Pfam" id="PF01814"/>
    </source>
</evidence>
<organism evidence="5">
    <name type="scientific">mine drainage metagenome</name>
    <dbReference type="NCBI Taxonomy" id="410659"/>
    <lineage>
        <taxon>unclassified sequences</taxon>
        <taxon>metagenomes</taxon>
        <taxon>ecological metagenomes</taxon>
    </lineage>
</organism>
<dbReference type="InterPro" id="IPR012312">
    <property type="entry name" value="Hemerythrin-like"/>
</dbReference>
<evidence type="ECO:0000256" key="3">
    <source>
        <dbReference type="ARBA" id="ARBA00023004"/>
    </source>
</evidence>
<keyword evidence="3" id="KW-0408">Iron</keyword>
<name>A0A1J5TEE9_9ZZZZ</name>
<protein>
    <submittedName>
        <fullName evidence="5">Bacteriohemerythrin</fullName>
    </submittedName>
</protein>
<evidence type="ECO:0000313" key="5">
    <source>
        <dbReference type="EMBL" id="OIR19313.1"/>
    </source>
</evidence>
<gene>
    <name evidence="5" type="ORF">GALL_01930</name>
</gene>
<evidence type="ECO:0000256" key="2">
    <source>
        <dbReference type="ARBA" id="ARBA00022723"/>
    </source>
</evidence>
<comment type="similarity">
    <text evidence="1">Belongs to the hemerythrin family.</text>
</comment>
<dbReference type="SUPFAM" id="SSF47188">
    <property type="entry name" value="Hemerythrin-like"/>
    <property type="match status" value="1"/>
</dbReference>
<dbReference type="EMBL" id="MLJW01000001">
    <property type="protein sequence ID" value="OIR19313.1"/>
    <property type="molecule type" value="Genomic_DNA"/>
</dbReference>
<dbReference type="PANTHER" id="PTHR37164:SF1">
    <property type="entry name" value="BACTERIOHEMERYTHRIN"/>
    <property type="match status" value="1"/>
</dbReference>
<dbReference type="Pfam" id="PF01814">
    <property type="entry name" value="Hemerythrin"/>
    <property type="match status" value="1"/>
</dbReference>
<dbReference type="CDD" id="cd12107">
    <property type="entry name" value="Hemerythrin"/>
    <property type="match status" value="1"/>
</dbReference>
<dbReference type="InterPro" id="IPR050669">
    <property type="entry name" value="Hemerythrin"/>
</dbReference>
<accession>A0A1J5TEE9</accession>
<keyword evidence="2" id="KW-0479">Metal-binding</keyword>
<sequence length="167" mass="19625">MSADEVFFKWSPAYSVNIKTIDDQHQELVNILNRLFVAVSKREGDKVIAGILDALMSYTQTHFTLEERLMRDAKYIDFEAHKHEHKKLLEQLDQLCKKHLLEEKPIYFEMLSFLKTWLKEHIQGVDTKYSQALQQAGFSVAAWEREASAEFALMSNSKKWWEVWKAA</sequence>
<comment type="caution">
    <text evidence="5">The sequence shown here is derived from an EMBL/GenBank/DDBJ whole genome shotgun (WGS) entry which is preliminary data.</text>
</comment>